<name>W2SVZ3_NECAM</name>
<evidence type="ECO:0000313" key="6">
    <source>
        <dbReference type="EMBL" id="ETN73713.1"/>
    </source>
</evidence>
<organism evidence="6 7">
    <name type="scientific">Necator americanus</name>
    <name type="common">Human hookworm</name>
    <dbReference type="NCBI Taxonomy" id="51031"/>
    <lineage>
        <taxon>Eukaryota</taxon>
        <taxon>Metazoa</taxon>
        <taxon>Ecdysozoa</taxon>
        <taxon>Nematoda</taxon>
        <taxon>Chromadorea</taxon>
        <taxon>Rhabditida</taxon>
        <taxon>Rhabditina</taxon>
        <taxon>Rhabditomorpha</taxon>
        <taxon>Strongyloidea</taxon>
        <taxon>Ancylostomatidae</taxon>
        <taxon>Bunostominae</taxon>
        <taxon>Necator</taxon>
    </lineage>
</organism>
<dbReference type="GO" id="GO:0042811">
    <property type="term" value="P:pheromone biosynthetic process"/>
    <property type="evidence" value="ECO:0007669"/>
    <property type="project" value="UniProtKB-ARBA"/>
</dbReference>
<dbReference type="InterPro" id="IPR000092">
    <property type="entry name" value="Polyprenyl_synt"/>
</dbReference>
<gene>
    <name evidence="6" type="ORF">NECAME_00802</name>
</gene>
<accession>W2SVZ3</accession>
<dbReference type="Pfam" id="PF00348">
    <property type="entry name" value="polyprenyl_synt"/>
    <property type="match status" value="1"/>
</dbReference>
<keyword evidence="4" id="KW-0460">Magnesium</keyword>
<dbReference type="GO" id="GO:0004161">
    <property type="term" value="F:dimethylallyltranstransferase activity"/>
    <property type="evidence" value="ECO:0007669"/>
    <property type="project" value="TreeGrafter"/>
</dbReference>
<dbReference type="PANTHER" id="PTHR11525">
    <property type="entry name" value="FARNESYL-PYROPHOSPHATE SYNTHETASE"/>
    <property type="match status" value="1"/>
</dbReference>
<keyword evidence="7" id="KW-1185">Reference proteome</keyword>
<dbReference type="Gene3D" id="1.10.600.10">
    <property type="entry name" value="Farnesyl Diphosphate Synthase"/>
    <property type="match status" value="1"/>
</dbReference>
<dbReference type="InterPro" id="IPR008949">
    <property type="entry name" value="Isoprenoid_synthase_dom_sf"/>
</dbReference>
<dbReference type="Proteomes" id="UP000053676">
    <property type="component" value="Unassembled WGS sequence"/>
</dbReference>
<dbReference type="GO" id="GO:0046872">
    <property type="term" value="F:metal ion binding"/>
    <property type="evidence" value="ECO:0007669"/>
    <property type="project" value="UniProtKB-KW"/>
</dbReference>
<dbReference type="EMBL" id="KI660422">
    <property type="protein sequence ID" value="ETN73713.1"/>
    <property type="molecule type" value="Genomic_DNA"/>
</dbReference>
<dbReference type="GO" id="GO:0004337">
    <property type="term" value="F:(2E,6E)-farnesyl diphosphate synthase activity"/>
    <property type="evidence" value="ECO:0007669"/>
    <property type="project" value="TreeGrafter"/>
</dbReference>
<evidence type="ECO:0008006" key="8">
    <source>
        <dbReference type="Google" id="ProtNLM"/>
    </source>
</evidence>
<evidence type="ECO:0000256" key="1">
    <source>
        <dbReference type="ARBA" id="ARBA00001946"/>
    </source>
</evidence>
<dbReference type="SUPFAM" id="SSF48576">
    <property type="entry name" value="Terpenoid synthases"/>
    <property type="match status" value="1"/>
</dbReference>
<dbReference type="GO" id="GO:0005737">
    <property type="term" value="C:cytoplasm"/>
    <property type="evidence" value="ECO:0007669"/>
    <property type="project" value="TreeGrafter"/>
</dbReference>
<comment type="cofactor">
    <cofactor evidence="1">
        <name>Mg(2+)</name>
        <dbReference type="ChEBI" id="CHEBI:18420"/>
    </cofactor>
</comment>
<dbReference type="OMA" id="WHERKFI"/>
<evidence type="ECO:0000256" key="3">
    <source>
        <dbReference type="ARBA" id="ARBA00022723"/>
    </source>
</evidence>
<sequence>MGQMAMLVSDRLDNHSILRHIAYQIGFLFQSQDDVLDVFGDPKVTGKVGTDIQDGKCTWPSVRSVQKLHGTPELDDFKAGGPDIFEPSHYGEADPESVSRIKKLMHQLKLREEFANFEKRYSDKAGVKADIDRLPERLSTMRPVLHEAVDNLIDRKK</sequence>
<comment type="pathway">
    <text evidence="5">Pheromone biosynthesis.</text>
</comment>
<evidence type="ECO:0000256" key="2">
    <source>
        <dbReference type="ARBA" id="ARBA00022679"/>
    </source>
</evidence>
<keyword evidence="3" id="KW-0479">Metal-binding</keyword>
<evidence type="ECO:0000313" key="7">
    <source>
        <dbReference type="Proteomes" id="UP000053676"/>
    </source>
</evidence>
<proteinExistence type="predicted"/>
<dbReference type="AlphaFoldDB" id="W2SVZ3"/>
<dbReference type="InterPro" id="IPR039702">
    <property type="entry name" value="FPS1-like"/>
</dbReference>
<evidence type="ECO:0000256" key="4">
    <source>
        <dbReference type="ARBA" id="ARBA00022842"/>
    </source>
</evidence>
<dbReference type="STRING" id="51031.W2SVZ3"/>
<evidence type="ECO:0000256" key="5">
    <source>
        <dbReference type="ARBA" id="ARBA00033740"/>
    </source>
</evidence>
<dbReference type="OrthoDB" id="10257492at2759"/>
<reference evidence="7" key="1">
    <citation type="journal article" date="2014" name="Nat. Genet.">
        <title>Genome of the human hookworm Necator americanus.</title>
        <authorList>
            <person name="Tang Y.T."/>
            <person name="Gao X."/>
            <person name="Rosa B.A."/>
            <person name="Abubucker S."/>
            <person name="Hallsworth-Pepin K."/>
            <person name="Martin J."/>
            <person name="Tyagi R."/>
            <person name="Heizer E."/>
            <person name="Zhang X."/>
            <person name="Bhonagiri-Palsikar V."/>
            <person name="Minx P."/>
            <person name="Warren W.C."/>
            <person name="Wang Q."/>
            <person name="Zhan B."/>
            <person name="Hotez P.J."/>
            <person name="Sternberg P.W."/>
            <person name="Dougall A."/>
            <person name="Gaze S.T."/>
            <person name="Mulvenna J."/>
            <person name="Sotillo J."/>
            <person name="Ranganathan S."/>
            <person name="Rabelo E.M."/>
            <person name="Wilson R.K."/>
            <person name="Felgner P.L."/>
            <person name="Bethony J."/>
            <person name="Hawdon J.M."/>
            <person name="Gasser R.B."/>
            <person name="Loukas A."/>
            <person name="Mitreva M."/>
        </authorList>
    </citation>
    <scope>NUCLEOTIDE SEQUENCE [LARGE SCALE GENOMIC DNA]</scope>
</reference>
<dbReference type="KEGG" id="nai:NECAME_00802"/>
<protein>
    <recommendedName>
        <fullName evidence="8">Polyprenyl synthetase</fullName>
    </recommendedName>
</protein>
<dbReference type="GO" id="GO:0045337">
    <property type="term" value="P:farnesyl diphosphate biosynthetic process"/>
    <property type="evidence" value="ECO:0007669"/>
    <property type="project" value="TreeGrafter"/>
</dbReference>
<dbReference type="PANTHER" id="PTHR11525:SF0">
    <property type="entry name" value="FARNESYL PYROPHOSPHATE SYNTHASE"/>
    <property type="match status" value="1"/>
</dbReference>
<keyword evidence="2" id="KW-0808">Transferase</keyword>